<proteinExistence type="predicted"/>
<name>A0AC55CL56_ECHTE</name>
<organism evidence="1 2">
    <name type="scientific">Echinops telfairi</name>
    <name type="common">Lesser hedgehog tenrec</name>
    <dbReference type="NCBI Taxonomy" id="9371"/>
    <lineage>
        <taxon>Eukaryota</taxon>
        <taxon>Metazoa</taxon>
        <taxon>Chordata</taxon>
        <taxon>Craniata</taxon>
        <taxon>Vertebrata</taxon>
        <taxon>Euteleostomi</taxon>
        <taxon>Mammalia</taxon>
        <taxon>Eutheria</taxon>
        <taxon>Afrotheria</taxon>
        <taxon>Tenrecidae</taxon>
        <taxon>Tenrecinae</taxon>
        <taxon>Echinops</taxon>
    </lineage>
</organism>
<gene>
    <name evidence="2" type="primary">LOC101657718</name>
</gene>
<dbReference type="RefSeq" id="XP_045140955.1">
    <property type="nucleotide sequence ID" value="XM_045285020.1"/>
</dbReference>
<protein>
    <submittedName>
        <fullName evidence="2">Neuronal regeneration-related protein isoform X1</fullName>
    </submittedName>
</protein>
<reference evidence="2" key="1">
    <citation type="submission" date="2025-08" db="UniProtKB">
        <authorList>
            <consortium name="RefSeq"/>
        </authorList>
    </citation>
    <scope>IDENTIFICATION</scope>
</reference>
<evidence type="ECO:0000313" key="2">
    <source>
        <dbReference type="RefSeq" id="XP_045140955.1"/>
    </source>
</evidence>
<dbReference type="Proteomes" id="UP000694863">
    <property type="component" value="Unplaced"/>
</dbReference>
<accession>A0AC55CL56</accession>
<evidence type="ECO:0000313" key="1">
    <source>
        <dbReference type="Proteomes" id="UP000694863"/>
    </source>
</evidence>
<sequence>MWERKVYYPDLFGWIMQETFPNKEMVGRLHKGRLPIPKEVNRKKGEETAAASLTPRGSDELLPASIRYLYSF</sequence>
<keyword evidence="1" id="KW-1185">Reference proteome</keyword>